<keyword evidence="1" id="KW-0472">Membrane</keyword>
<dbReference type="InterPro" id="IPR039632">
    <property type="entry name" value="TMEM42"/>
</dbReference>
<evidence type="ECO:0000256" key="1">
    <source>
        <dbReference type="SAM" id="Phobius"/>
    </source>
</evidence>
<evidence type="ECO:0008006" key="4">
    <source>
        <dbReference type="Google" id="ProtNLM"/>
    </source>
</evidence>
<organism evidence="2 3">
    <name type="scientific">Molorchus minor</name>
    <dbReference type="NCBI Taxonomy" id="1323400"/>
    <lineage>
        <taxon>Eukaryota</taxon>
        <taxon>Metazoa</taxon>
        <taxon>Ecdysozoa</taxon>
        <taxon>Arthropoda</taxon>
        <taxon>Hexapoda</taxon>
        <taxon>Insecta</taxon>
        <taxon>Pterygota</taxon>
        <taxon>Neoptera</taxon>
        <taxon>Endopterygota</taxon>
        <taxon>Coleoptera</taxon>
        <taxon>Polyphaga</taxon>
        <taxon>Cucujiformia</taxon>
        <taxon>Chrysomeloidea</taxon>
        <taxon>Cerambycidae</taxon>
        <taxon>Lamiinae</taxon>
        <taxon>Monochamini</taxon>
        <taxon>Molorchus</taxon>
    </lineage>
</organism>
<keyword evidence="3" id="KW-1185">Reference proteome</keyword>
<dbReference type="Gene3D" id="1.10.3730.20">
    <property type="match status" value="1"/>
</dbReference>
<keyword evidence="1" id="KW-0812">Transmembrane</keyword>
<evidence type="ECO:0000313" key="2">
    <source>
        <dbReference type="EMBL" id="KAJ8971947.1"/>
    </source>
</evidence>
<gene>
    <name evidence="2" type="ORF">NQ317_013575</name>
</gene>
<keyword evidence="1" id="KW-1133">Transmembrane helix</keyword>
<sequence length="155" mass="17781">MFKKVLKYLFSTKNEKGTGGVLKIICSRLQRWRLSRQSPEKDFVRQPARFGKLSGLPIFQEYILLRLLFFVCMLICNSAVWTLFAKALQYTDSSLTATVISSATNYSFSALLGSLLFEETTSIFWWSGMFFIISGLLLVLSGERNENTHRKEKVN</sequence>
<proteinExistence type="predicted"/>
<dbReference type="SUPFAM" id="SSF103481">
    <property type="entry name" value="Multidrug resistance efflux transporter EmrE"/>
    <property type="match status" value="1"/>
</dbReference>
<dbReference type="Proteomes" id="UP001162164">
    <property type="component" value="Unassembled WGS sequence"/>
</dbReference>
<dbReference type="InterPro" id="IPR037185">
    <property type="entry name" value="EmrE-like"/>
</dbReference>
<feature type="transmembrane region" description="Helical" evidence="1">
    <location>
        <begin position="63"/>
        <end position="84"/>
    </location>
</feature>
<evidence type="ECO:0000313" key="3">
    <source>
        <dbReference type="Proteomes" id="UP001162164"/>
    </source>
</evidence>
<comment type="caution">
    <text evidence="2">The sequence shown here is derived from an EMBL/GenBank/DDBJ whole genome shotgun (WGS) entry which is preliminary data.</text>
</comment>
<accession>A0ABQ9J390</accession>
<name>A0ABQ9J390_9CUCU</name>
<reference evidence="2" key="1">
    <citation type="journal article" date="2023" name="Insect Mol. Biol.">
        <title>Genome sequencing provides insights into the evolution of gene families encoding plant cell wall-degrading enzymes in longhorned beetles.</title>
        <authorList>
            <person name="Shin N.R."/>
            <person name="Okamura Y."/>
            <person name="Kirsch R."/>
            <person name="Pauchet Y."/>
        </authorList>
    </citation>
    <scope>NUCLEOTIDE SEQUENCE</scope>
    <source>
        <strain evidence="2">MMC_N1</strain>
    </source>
</reference>
<dbReference type="EMBL" id="JAPWTJ010001414">
    <property type="protein sequence ID" value="KAJ8971947.1"/>
    <property type="molecule type" value="Genomic_DNA"/>
</dbReference>
<protein>
    <recommendedName>
        <fullName evidence="4">EamA domain-containing protein</fullName>
    </recommendedName>
</protein>
<dbReference type="PANTHER" id="PTHR31965">
    <property type="entry name" value="TRANSMEMBRANE PROTEIN 42"/>
    <property type="match status" value="1"/>
</dbReference>
<feature type="transmembrane region" description="Helical" evidence="1">
    <location>
        <begin position="123"/>
        <end position="141"/>
    </location>
</feature>
<dbReference type="PANTHER" id="PTHR31965:SF1">
    <property type="entry name" value="TRANSMEMBRANE PROTEIN 42"/>
    <property type="match status" value="1"/>
</dbReference>